<organism evidence="7 8">
    <name type="scientific">Coniophora puteana (strain RWD-64-598)</name>
    <name type="common">Brown rot fungus</name>
    <dbReference type="NCBI Taxonomy" id="741705"/>
    <lineage>
        <taxon>Eukaryota</taxon>
        <taxon>Fungi</taxon>
        <taxon>Dikarya</taxon>
        <taxon>Basidiomycota</taxon>
        <taxon>Agaricomycotina</taxon>
        <taxon>Agaricomycetes</taxon>
        <taxon>Agaricomycetidae</taxon>
        <taxon>Boletales</taxon>
        <taxon>Coniophorineae</taxon>
        <taxon>Coniophoraceae</taxon>
        <taxon>Coniophora</taxon>
    </lineage>
</organism>
<evidence type="ECO:0000256" key="5">
    <source>
        <dbReference type="SAM" id="Coils"/>
    </source>
</evidence>
<dbReference type="Gene3D" id="2.60.120.260">
    <property type="entry name" value="Galactose-binding domain-like"/>
    <property type="match status" value="1"/>
</dbReference>
<name>A0A5M3M6A9_CONPW</name>
<dbReference type="Proteomes" id="UP000053558">
    <property type="component" value="Unassembled WGS sequence"/>
</dbReference>
<keyword evidence="8" id="KW-1185">Reference proteome</keyword>
<proteinExistence type="predicted"/>
<reference evidence="8" key="1">
    <citation type="journal article" date="2012" name="Science">
        <title>The Paleozoic origin of enzymatic lignin decomposition reconstructed from 31 fungal genomes.</title>
        <authorList>
            <person name="Floudas D."/>
            <person name="Binder M."/>
            <person name="Riley R."/>
            <person name="Barry K."/>
            <person name="Blanchette R.A."/>
            <person name="Henrissat B."/>
            <person name="Martinez A.T."/>
            <person name="Otillar R."/>
            <person name="Spatafora J.W."/>
            <person name="Yadav J.S."/>
            <person name="Aerts A."/>
            <person name="Benoit I."/>
            <person name="Boyd A."/>
            <person name="Carlson A."/>
            <person name="Copeland A."/>
            <person name="Coutinho P.M."/>
            <person name="de Vries R.P."/>
            <person name="Ferreira P."/>
            <person name="Findley K."/>
            <person name="Foster B."/>
            <person name="Gaskell J."/>
            <person name="Glotzer D."/>
            <person name="Gorecki P."/>
            <person name="Heitman J."/>
            <person name="Hesse C."/>
            <person name="Hori C."/>
            <person name="Igarashi K."/>
            <person name="Jurgens J.A."/>
            <person name="Kallen N."/>
            <person name="Kersten P."/>
            <person name="Kohler A."/>
            <person name="Kuees U."/>
            <person name="Kumar T.K.A."/>
            <person name="Kuo A."/>
            <person name="LaButti K."/>
            <person name="Larrondo L.F."/>
            <person name="Lindquist E."/>
            <person name="Ling A."/>
            <person name="Lombard V."/>
            <person name="Lucas S."/>
            <person name="Lundell T."/>
            <person name="Martin R."/>
            <person name="McLaughlin D.J."/>
            <person name="Morgenstern I."/>
            <person name="Morin E."/>
            <person name="Murat C."/>
            <person name="Nagy L.G."/>
            <person name="Nolan M."/>
            <person name="Ohm R.A."/>
            <person name="Patyshakuliyeva A."/>
            <person name="Rokas A."/>
            <person name="Ruiz-Duenas F.J."/>
            <person name="Sabat G."/>
            <person name="Salamov A."/>
            <person name="Samejima M."/>
            <person name="Schmutz J."/>
            <person name="Slot J.C."/>
            <person name="St John F."/>
            <person name="Stenlid J."/>
            <person name="Sun H."/>
            <person name="Sun S."/>
            <person name="Syed K."/>
            <person name="Tsang A."/>
            <person name="Wiebenga A."/>
            <person name="Young D."/>
            <person name="Pisabarro A."/>
            <person name="Eastwood D.C."/>
            <person name="Martin F."/>
            <person name="Cullen D."/>
            <person name="Grigoriev I.V."/>
            <person name="Hibbett D.S."/>
        </authorList>
    </citation>
    <scope>NUCLEOTIDE SEQUENCE [LARGE SCALE GENOMIC DNA]</scope>
    <source>
        <strain evidence="8">RWD-64-598 SS2</strain>
    </source>
</reference>
<dbReference type="GO" id="GO:0034993">
    <property type="term" value="C:meiotic nuclear membrane microtubule tethering complex"/>
    <property type="evidence" value="ECO:0007669"/>
    <property type="project" value="TreeGrafter"/>
</dbReference>
<keyword evidence="5" id="KW-0175">Coiled coil</keyword>
<evidence type="ECO:0000313" key="8">
    <source>
        <dbReference type="Proteomes" id="UP000053558"/>
    </source>
</evidence>
<dbReference type="PANTHER" id="PTHR12911">
    <property type="entry name" value="SAD1/UNC-84-LIKE PROTEIN-RELATED"/>
    <property type="match status" value="1"/>
</dbReference>
<evidence type="ECO:0000256" key="3">
    <source>
        <dbReference type="ARBA" id="ARBA00022989"/>
    </source>
</evidence>
<sequence length="321" mass="34968">MTIIGLVVGVASAILLSYASRCFFETGQLSGCFFAGIGSTLCPSHADGTVVSSPELQIAINSPRHTWEDFQQHIADLEGHVSVLKERILESEKQIADLKQNTISRAALSRTVQEAFQRHSFGHLDLPDFALSSAGAQVIHELTTQATGLRIPFLSPKVHPPELALKPNKEIGSCWRINARHGQLGVFLATPIAVTHVTIEHPPKQMSPEIELAPQIIIVWGLVMEKEKNLAAEGITLPSDLAQALGSRKSPPIALSRDVYAPLAFFVYNISSPNPVQTFPVFEDAKALKIMTEIVVVEIMDNWGAGATCLYRVQIHGEKEG</sequence>
<dbReference type="PROSITE" id="PS51469">
    <property type="entry name" value="SUN"/>
    <property type="match status" value="1"/>
</dbReference>
<dbReference type="InterPro" id="IPR045119">
    <property type="entry name" value="SUN1-5"/>
</dbReference>
<dbReference type="OMA" id="CWRINAR"/>
<keyword evidence="3" id="KW-1133">Transmembrane helix</keyword>
<dbReference type="OrthoDB" id="2659060at2759"/>
<feature type="domain" description="SUN" evidence="6">
    <location>
        <begin position="100"/>
        <end position="320"/>
    </location>
</feature>
<dbReference type="PANTHER" id="PTHR12911:SF8">
    <property type="entry name" value="KLAROID PROTEIN-RELATED"/>
    <property type="match status" value="1"/>
</dbReference>
<keyword evidence="2" id="KW-0812">Transmembrane</keyword>
<evidence type="ECO:0000256" key="4">
    <source>
        <dbReference type="ARBA" id="ARBA00023136"/>
    </source>
</evidence>
<protein>
    <recommendedName>
        <fullName evidence="6">SUN domain-containing protein</fullName>
    </recommendedName>
</protein>
<evidence type="ECO:0000259" key="6">
    <source>
        <dbReference type="PROSITE" id="PS51469"/>
    </source>
</evidence>
<evidence type="ECO:0000313" key="7">
    <source>
        <dbReference type="EMBL" id="EIW74888.1"/>
    </source>
</evidence>
<comment type="subcellular location">
    <subcellularLocation>
        <location evidence="1">Membrane</location>
    </subcellularLocation>
</comment>
<dbReference type="GeneID" id="19209644"/>
<feature type="coiled-coil region" evidence="5">
    <location>
        <begin position="74"/>
        <end position="101"/>
    </location>
</feature>
<accession>A0A5M3M6A9</accession>
<dbReference type="KEGG" id="cput:CONPUDRAFT_77697"/>
<comment type="caution">
    <text evidence="7">The sequence shown here is derived from an EMBL/GenBank/DDBJ whole genome shotgun (WGS) entry which is preliminary data.</text>
</comment>
<dbReference type="InterPro" id="IPR012919">
    <property type="entry name" value="SUN_dom"/>
</dbReference>
<dbReference type="RefSeq" id="XP_007774947.1">
    <property type="nucleotide sequence ID" value="XM_007776757.1"/>
</dbReference>
<gene>
    <name evidence="7" type="ORF">CONPUDRAFT_77697</name>
</gene>
<keyword evidence="4" id="KW-0472">Membrane</keyword>
<dbReference type="AlphaFoldDB" id="A0A5M3M6A9"/>
<dbReference type="EMBL" id="JH711590">
    <property type="protein sequence ID" value="EIW74888.1"/>
    <property type="molecule type" value="Genomic_DNA"/>
</dbReference>
<dbReference type="Pfam" id="PF07738">
    <property type="entry name" value="Sad1_UNC"/>
    <property type="match status" value="2"/>
</dbReference>
<evidence type="ECO:0000256" key="1">
    <source>
        <dbReference type="ARBA" id="ARBA00004370"/>
    </source>
</evidence>
<dbReference type="GO" id="GO:0043495">
    <property type="term" value="F:protein-membrane adaptor activity"/>
    <property type="evidence" value="ECO:0007669"/>
    <property type="project" value="TreeGrafter"/>
</dbReference>
<evidence type="ECO:0000256" key="2">
    <source>
        <dbReference type="ARBA" id="ARBA00022692"/>
    </source>
</evidence>